<evidence type="ECO:0000256" key="1">
    <source>
        <dbReference type="ARBA" id="ARBA00022553"/>
    </source>
</evidence>
<dbReference type="SMART" id="SM00240">
    <property type="entry name" value="FHA"/>
    <property type="match status" value="1"/>
</dbReference>
<evidence type="ECO:0000256" key="3">
    <source>
        <dbReference type="SAM" id="Phobius"/>
    </source>
</evidence>
<proteinExistence type="predicted"/>
<keyword evidence="3" id="KW-0472">Membrane</keyword>
<dbReference type="Gene3D" id="2.60.200.20">
    <property type="match status" value="1"/>
</dbReference>
<reference evidence="5 6" key="1">
    <citation type="submission" date="2016-10" db="EMBL/GenBank/DDBJ databases">
        <authorList>
            <person name="Varghese N."/>
            <person name="Submissions S."/>
        </authorList>
    </citation>
    <scope>NUCLEOTIDE SEQUENCE [LARGE SCALE GENOMIC DNA]</scope>
    <source>
        <strain evidence="5 6">DSM 9169</strain>
    </source>
</reference>
<keyword evidence="6" id="KW-1185">Reference proteome</keyword>
<dbReference type="Proteomes" id="UP000198976">
    <property type="component" value="Chromosome I"/>
</dbReference>
<gene>
    <name evidence="5" type="ORF">SAMN04489714_0094</name>
</gene>
<evidence type="ECO:0000313" key="5">
    <source>
        <dbReference type="EMBL" id="SDT85542.1"/>
    </source>
</evidence>
<dbReference type="SUPFAM" id="SSF49879">
    <property type="entry name" value="SMAD/FHA domain"/>
    <property type="match status" value="1"/>
</dbReference>
<name>A0ABY0V4R4_9ACTO</name>
<dbReference type="PANTHER" id="PTHR23308">
    <property type="entry name" value="NUCLEAR INHIBITOR OF PROTEIN PHOSPHATASE-1"/>
    <property type="match status" value="1"/>
</dbReference>
<feature type="region of interest" description="Disordered" evidence="2">
    <location>
        <begin position="41"/>
        <end position="64"/>
    </location>
</feature>
<evidence type="ECO:0000259" key="4">
    <source>
        <dbReference type="PROSITE" id="PS50006"/>
    </source>
</evidence>
<dbReference type="InterPro" id="IPR000253">
    <property type="entry name" value="FHA_dom"/>
</dbReference>
<dbReference type="EMBL" id="LT629792">
    <property type="protein sequence ID" value="SDT85542.1"/>
    <property type="molecule type" value="Genomic_DNA"/>
</dbReference>
<dbReference type="InterPro" id="IPR050923">
    <property type="entry name" value="Cell_Proc_Reg/RNA_Proc"/>
</dbReference>
<dbReference type="PROSITE" id="PS50006">
    <property type="entry name" value="FHA_DOMAIN"/>
    <property type="match status" value="1"/>
</dbReference>
<dbReference type="RefSeq" id="WP_058237654.1">
    <property type="nucleotide sequence ID" value="NZ_LT629792.1"/>
</dbReference>
<feature type="compositionally biased region" description="Basic residues" evidence="2">
    <location>
        <begin position="42"/>
        <end position="60"/>
    </location>
</feature>
<protein>
    <submittedName>
        <fullName evidence="5">FHA domain-containing protein</fullName>
    </submittedName>
</protein>
<accession>A0ABY0V4R4</accession>
<dbReference type="Pfam" id="PF00498">
    <property type="entry name" value="FHA"/>
    <property type="match status" value="1"/>
</dbReference>
<keyword evidence="3" id="KW-0812">Transmembrane</keyword>
<evidence type="ECO:0000313" key="6">
    <source>
        <dbReference type="Proteomes" id="UP000198976"/>
    </source>
</evidence>
<organism evidence="5 6">
    <name type="scientific">Schaalia radingae</name>
    <dbReference type="NCBI Taxonomy" id="131110"/>
    <lineage>
        <taxon>Bacteria</taxon>
        <taxon>Bacillati</taxon>
        <taxon>Actinomycetota</taxon>
        <taxon>Actinomycetes</taxon>
        <taxon>Actinomycetales</taxon>
        <taxon>Actinomycetaceae</taxon>
        <taxon>Schaalia</taxon>
    </lineage>
</organism>
<feature type="transmembrane region" description="Helical" evidence="3">
    <location>
        <begin position="6"/>
        <end position="26"/>
    </location>
</feature>
<dbReference type="InterPro" id="IPR008984">
    <property type="entry name" value="SMAD_FHA_dom_sf"/>
</dbReference>
<evidence type="ECO:0000256" key="2">
    <source>
        <dbReference type="SAM" id="MobiDB-lite"/>
    </source>
</evidence>
<sequence>MTSDLAFTVFRVGYLALLWLMVLAAVSTLRRDIFGTVVTPRGKGRRTADKRRKKSQKARKDRASDELIPRSLLITGGPLVGMTLTLGSAQITIGRSPNCIMVLEDEYVSGQHAMLSPQDGEWVIEDLGSRNGTFVDDERITQPTVVHPGTTIRIGQTTLELVR</sequence>
<feature type="domain" description="FHA" evidence="4">
    <location>
        <begin position="91"/>
        <end position="140"/>
    </location>
</feature>
<keyword evidence="1" id="KW-0597">Phosphoprotein</keyword>
<keyword evidence="3" id="KW-1133">Transmembrane helix</keyword>